<proteinExistence type="predicted"/>
<dbReference type="Proteomes" id="UP000031397">
    <property type="component" value="Unassembled WGS sequence"/>
</dbReference>
<evidence type="ECO:0000313" key="4">
    <source>
        <dbReference type="Proteomes" id="UP000031397"/>
    </source>
</evidence>
<reference evidence="2 4" key="1">
    <citation type="submission" date="2014-06" db="EMBL/GenBank/DDBJ databases">
        <title>Functional and comparative genomic analyses of the Drosophila gut microbiota identify candidate symbiosis factors.</title>
        <authorList>
            <person name="Newell P.D."/>
            <person name="Chaston J.M."/>
            <person name="Douglas A.E."/>
        </authorList>
    </citation>
    <scope>NUCLEOTIDE SEQUENCE [LARGE SCALE GENOMIC DNA]</scope>
    <source>
        <strain evidence="2 4">DmCS_002</strain>
    </source>
</reference>
<keyword evidence="1" id="KW-0963">Cytoplasm</keyword>
<dbReference type="OrthoDB" id="2990788at2"/>
<dbReference type="EMBL" id="JOJZ01000021">
    <property type="protein sequence ID" value="KID41275.1"/>
    <property type="molecule type" value="Genomic_DNA"/>
</dbReference>
<gene>
    <name evidence="3" type="ORF">LF543_04095</name>
    <name evidence="2" type="ORF">LfDm3_1120</name>
</gene>
<dbReference type="PATRIC" id="fig|1614.10.peg.556"/>
<dbReference type="EMBL" id="CP045562">
    <property type="protein sequence ID" value="QFX92789.1"/>
    <property type="molecule type" value="Genomic_DNA"/>
</dbReference>
<evidence type="ECO:0000313" key="2">
    <source>
        <dbReference type="EMBL" id="KID41275.1"/>
    </source>
</evidence>
<evidence type="ECO:0000256" key="1">
    <source>
        <dbReference type="ARBA" id="ARBA00022490"/>
    </source>
</evidence>
<dbReference type="KEGG" id="lfv:LF543_04095"/>
<dbReference type="STRING" id="1614.IV37_GL000430"/>
<sequence length="87" mass="10096">MTKLTDRTELIVSTYSIRQVKNLKKFGDIQFVSKKMHYVIIFVDNKELDTTIQEINKLRFVKKVDVSPTVDLAIDFGEVNAENDTEE</sequence>
<accession>A0A0C1LX92</accession>
<dbReference type="PIRSF" id="PIRSF031653">
    <property type="entry name" value="UCP031653"/>
    <property type="match status" value="1"/>
</dbReference>
<dbReference type="RefSeq" id="WP_010021247.1">
    <property type="nucleotide sequence ID" value="NZ_AZDS01000001.1"/>
</dbReference>
<dbReference type="GeneID" id="74913781"/>
<protein>
    <submittedName>
        <fullName evidence="3">DUF2129 domain-containing protein</fullName>
    </submittedName>
</protein>
<evidence type="ECO:0000313" key="3">
    <source>
        <dbReference type="EMBL" id="QFX92789.1"/>
    </source>
</evidence>
<dbReference type="Proteomes" id="UP000327194">
    <property type="component" value="Chromosome"/>
</dbReference>
<evidence type="ECO:0000313" key="5">
    <source>
        <dbReference type="Proteomes" id="UP000327194"/>
    </source>
</evidence>
<keyword evidence="4" id="KW-1185">Reference proteome</keyword>
<reference evidence="3 5" key="2">
    <citation type="submission" date="2019-10" db="EMBL/GenBank/DDBJ databases">
        <title>Genome sequencing of Lactobacillus fructivorans.</title>
        <authorList>
            <person name="Kim K."/>
        </authorList>
    </citation>
    <scope>NUCLEOTIDE SEQUENCE [LARGE SCALE GENOMIC DNA]</scope>
    <source>
        <strain evidence="3 5">LF543</strain>
    </source>
</reference>
<dbReference type="AlphaFoldDB" id="A0A0C1LX92"/>
<organism evidence="2 4">
    <name type="scientific">Fructilactobacillus fructivorans</name>
    <dbReference type="NCBI Taxonomy" id="1614"/>
    <lineage>
        <taxon>Bacteria</taxon>
        <taxon>Bacillati</taxon>
        <taxon>Bacillota</taxon>
        <taxon>Bacilli</taxon>
        <taxon>Lactobacillales</taxon>
        <taxon>Lactobacillaceae</taxon>
        <taxon>Fructilactobacillus</taxon>
    </lineage>
</organism>
<dbReference type="Pfam" id="PF09902">
    <property type="entry name" value="DUF2129"/>
    <property type="match status" value="1"/>
</dbReference>
<name>A0A0C1LX92_9LACO</name>
<dbReference type="InterPro" id="IPR016979">
    <property type="entry name" value="DUF2129"/>
</dbReference>